<dbReference type="SUPFAM" id="SSF46785">
    <property type="entry name" value="Winged helix' DNA-binding domain"/>
    <property type="match status" value="1"/>
</dbReference>
<evidence type="ECO:0000256" key="1">
    <source>
        <dbReference type="ARBA" id="ARBA00023015"/>
    </source>
</evidence>
<dbReference type="GO" id="GO:0003677">
    <property type="term" value="F:DNA binding"/>
    <property type="evidence" value="ECO:0007669"/>
    <property type="project" value="UniProtKB-KW"/>
</dbReference>
<dbReference type="AlphaFoldDB" id="A0A1H8PUK1"/>
<evidence type="ECO:0000313" key="6">
    <source>
        <dbReference type="Proteomes" id="UP000198960"/>
    </source>
</evidence>
<dbReference type="InterPro" id="IPR051011">
    <property type="entry name" value="Metal_resp_trans_reg"/>
</dbReference>
<accession>A0A1H8PUK1</accession>
<dbReference type="PANTHER" id="PTHR43132:SF2">
    <property type="entry name" value="ARSENICAL RESISTANCE OPERON REPRESSOR ARSR-RELATED"/>
    <property type="match status" value="1"/>
</dbReference>
<dbReference type="InterPro" id="IPR011991">
    <property type="entry name" value="ArsR-like_HTH"/>
</dbReference>
<dbReference type="InterPro" id="IPR001845">
    <property type="entry name" value="HTH_ArsR_DNA-bd_dom"/>
</dbReference>
<dbReference type="PANTHER" id="PTHR43132">
    <property type="entry name" value="ARSENICAL RESISTANCE OPERON REPRESSOR ARSR-RELATED"/>
    <property type="match status" value="1"/>
</dbReference>
<dbReference type="CDD" id="cd00090">
    <property type="entry name" value="HTH_ARSR"/>
    <property type="match status" value="1"/>
</dbReference>
<reference evidence="6" key="1">
    <citation type="submission" date="2016-10" db="EMBL/GenBank/DDBJ databases">
        <authorList>
            <person name="Varghese N."/>
            <person name="Submissions S."/>
        </authorList>
    </citation>
    <scope>NUCLEOTIDE SEQUENCE [LARGE SCALE GENOMIC DNA]</scope>
    <source>
        <strain evidence="6">DSM 45413</strain>
    </source>
</reference>
<dbReference type="Pfam" id="PF01022">
    <property type="entry name" value="HTH_5"/>
    <property type="match status" value="1"/>
</dbReference>
<proteinExistence type="predicted"/>
<feature type="domain" description="HTH arsR-type" evidence="4">
    <location>
        <begin position="5"/>
        <end position="99"/>
    </location>
</feature>
<sequence length="125" mass="13422">MPFTAGRPVAEAKADLFKALAHPARVRVLELLAEGDRTVGELADATGLELSHLSQQVTVLRRAGVVDSRRVRSTVVCSLRDPQTAELLAVARRMITATLREGQALLAELDGADDAVALADRARVR</sequence>
<evidence type="ECO:0000259" key="4">
    <source>
        <dbReference type="PROSITE" id="PS50987"/>
    </source>
</evidence>
<protein>
    <submittedName>
        <fullName evidence="5">Transcriptional regulator, ArsR family</fullName>
    </submittedName>
</protein>
<dbReference type="Proteomes" id="UP000198960">
    <property type="component" value="Unassembled WGS sequence"/>
</dbReference>
<dbReference type="SMART" id="SM00418">
    <property type="entry name" value="HTH_ARSR"/>
    <property type="match status" value="1"/>
</dbReference>
<dbReference type="EMBL" id="FOEE01000001">
    <property type="protein sequence ID" value="SEO45354.1"/>
    <property type="molecule type" value="Genomic_DNA"/>
</dbReference>
<dbReference type="PROSITE" id="PS50987">
    <property type="entry name" value="HTH_ARSR_2"/>
    <property type="match status" value="1"/>
</dbReference>
<dbReference type="STRING" id="673521.SAMN05660991_00378"/>
<dbReference type="InterPro" id="IPR036390">
    <property type="entry name" value="WH_DNA-bd_sf"/>
</dbReference>
<gene>
    <name evidence="5" type="ORF">SAMN05660991_00378</name>
</gene>
<dbReference type="RefSeq" id="WP_091939516.1">
    <property type="nucleotide sequence ID" value="NZ_FOEE01000001.1"/>
</dbReference>
<dbReference type="PRINTS" id="PR00778">
    <property type="entry name" value="HTHARSR"/>
</dbReference>
<dbReference type="NCBIfam" id="NF033788">
    <property type="entry name" value="HTH_metalloreg"/>
    <property type="match status" value="1"/>
</dbReference>
<keyword evidence="6" id="KW-1185">Reference proteome</keyword>
<keyword evidence="2" id="KW-0238">DNA-binding</keyword>
<evidence type="ECO:0000256" key="2">
    <source>
        <dbReference type="ARBA" id="ARBA00023125"/>
    </source>
</evidence>
<keyword evidence="1" id="KW-0805">Transcription regulation</keyword>
<keyword evidence="3" id="KW-0804">Transcription</keyword>
<name>A0A1H8PUK1_9ACTN</name>
<dbReference type="GO" id="GO:0003700">
    <property type="term" value="F:DNA-binding transcription factor activity"/>
    <property type="evidence" value="ECO:0007669"/>
    <property type="project" value="InterPro"/>
</dbReference>
<dbReference type="OrthoDB" id="194599at2"/>
<evidence type="ECO:0000256" key="3">
    <source>
        <dbReference type="ARBA" id="ARBA00023163"/>
    </source>
</evidence>
<dbReference type="InterPro" id="IPR036388">
    <property type="entry name" value="WH-like_DNA-bd_sf"/>
</dbReference>
<evidence type="ECO:0000313" key="5">
    <source>
        <dbReference type="EMBL" id="SEO45354.1"/>
    </source>
</evidence>
<organism evidence="5 6">
    <name type="scientific">Trujillonella endophytica</name>
    <dbReference type="NCBI Taxonomy" id="673521"/>
    <lineage>
        <taxon>Bacteria</taxon>
        <taxon>Bacillati</taxon>
        <taxon>Actinomycetota</taxon>
        <taxon>Actinomycetes</taxon>
        <taxon>Geodermatophilales</taxon>
        <taxon>Geodermatophilaceae</taxon>
        <taxon>Trujillonella</taxon>
    </lineage>
</organism>
<dbReference type="Gene3D" id="1.10.10.10">
    <property type="entry name" value="Winged helix-like DNA-binding domain superfamily/Winged helix DNA-binding domain"/>
    <property type="match status" value="1"/>
</dbReference>